<dbReference type="RefSeq" id="WP_171645027.1">
    <property type="nucleotide sequence ID" value="NZ_WHOA01000128.1"/>
</dbReference>
<name>A0ABX1Y020_9BACL</name>
<evidence type="ECO:0000313" key="2">
    <source>
        <dbReference type="Proteomes" id="UP000616779"/>
    </source>
</evidence>
<sequence length="87" mass="10088">MIKNPKDKFETLEEFYDNLNRGGEIEFEYHGKEYAITHSKVGICIYEAEKIGTEVICKDVEDIGEYLVGTVKLKTIVMEINVTFRCF</sequence>
<protein>
    <submittedName>
        <fullName evidence="1">Uncharacterized protein</fullName>
    </submittedName>
</protein>
<comment type="caution">
    <text evidence="1">The sequence shown here is derived from an EMBL/GenBank/DDBJ whole genome shotgun (WGS) entry which is preliminary data.</text>
</comment>
<accession>A0ABX1Y020</accession>
<keyword evidence="2" id="KW-1185">Reference proteome</keyword>
<evidence type="ECO:0000313" key="1">
    <source>
        <dbReference type="EMBL" id="NOU73611.1"/>
    </source>
</evidence>
<organism evidence="1 2">
    <name type="scientific">Paenibacillus phytorum</name>
    <dbReference type="NCBI Taxonomy" id="2654977"/>
    <lineage>
        <taxon>Bacteria</taxon>
        <taxon>Bacillati</taxon>
        <taxon>Bacillota</taxon>
        <taxon>Bacilli</taxon>
        <taxon>Bacillales</taxon>
        <taxon>Paenibacillaceae</taxon>
        <taxon>Paenibacillus</taxon>
    </lineage>
</organism>
<dbReference type="Proteomes" id="UP000616779">
    <property type="component" value="Unassembled WGS sequence"/>
</dbReference>
<reference evidence="1 2" key="1">
    <citation type="submission" date="2019-10" db="EMBL/GenBank/DDBJ databases">
        <title>Description of Paenibacillus terrestris sp. nov.</title>
        <authorList>
            <person name="Carlier A."/>
            <person name="Qi S."/>
        </authorList>
    </citation>
    <scope>NUCLEOTIDE SEQUENCE [LARGE SCALE GENOMIC DNA]</scope>
    <source>
        <strain evidence="1 2">LMG 31458</strain>
    </source>
</reference>
<dbReference type="EMBL" id="WHOA01000128">
    <property type="protein sequence ID" value="NOU73611.1"/>
    <property type="molecule type" value="Genomic_DNA"/>
</dbReference>
<gene>
    <name evidence="1" type="ORF">GC098_19660</name>
</gene>
<proteinExistence type="predicted"/>